<accession>A0A7Z0SM69</accession>
<gene>
    <name evidence="1" type="ORF">HZU72_08610</name>
</gene>
<organism evidence="1 2">
    <name type="scientific">Vreelandella sedimenti</name>
    <dbReference type="NCBI Taxonomy" id="2729618"/>
    <lineage>
        <taxon>Bacteria</taxon>
        <taxon>Pseudomonadati</taxon>
        <taxon>Pseudomonadota</taxon>
        <taxon>Gammaproteobacteria</taxon>
        <taxon>Oceanospirillales</taxon>
        <taxon>Halomonadaceae</taxon>
        <taxon>Vreelandella</taxon>
    </lineage>
</organism>
<sequence length="167" mass="18839">MPSIHDYEGKLEKSLIDAASLPDLRKFMEPSDIEQKVIDYDGGLQARVDSLNALSVRKFIERIISEARQKGVDLKEWICGKKQFNLCEKLDSPLGDVMRRLDEFIKNKISQGGKEIIALAAAFSTKLASLEPLLVLFGAIGFFNNVFINLCDCEVNGKNREKEKKIF</sequence>
<protein>
    <submittedName>
        <fullName evidence="1">Uncharacterized protein</fullName>
    </submittedName>
</protein>
<dbReference type="AlphaFoldDB" id="A0A7Z0SM69"/>
<evidence type="ECO:0000313" key="1">
    <source>
        <dbReference type="EMBL" id="NYT72485.1"/>
    </source>
</evidence>
<comment type="caution">
    <text evidence="1">The sequence shown here is derived from an EMBL/GenBank/DDBJ whole genome shotgun (WGS) entry which is preliminary data.</text>
</comment>
<proteinExistence type="predicted"/>
<keyword evidence="2" id="KW-1185">Reference proteome</keyword>
<reference evidence="1 2" key="1">
    <citation type="submission" date="2020-07" db="EMBL/GenBank/DDBJ databases">
        <title>Halomonas sp. QX-2 draft genome sequence.</title>
        <authorList>
            <person name="Qiu X."/>
        </authorList>
    </citation>
    <scope>NUCLEOTIDE SEQUENCE [LARGE SCALE GENOMIC DNA]</scope>
    <source>
        <strain evidence="1 2">QX-2</strain>
    </source>
</reference>
<dbReference type="RefSeq" id="WP_180091412.1">
    <property type="nucleotide sequence ID" value="NZ_JACCGK010000006.1"/>
</dbReference>
<evidence type="ECO:0000313" key="2">
    <source>
        <dbReference type="Proteomes" id="UP000520876"/>
    </source>
</evidence>
<name>A0A7Z0SM69_9GAMM</name>
<dbReference type="EMBL" id="JACCGK010000006">
    <property type="protein sequence ID" value="NYT72485.1"/>
    <property type="molecule type" value="Genomic_DNA"/>
</dbReference>
<dbReference type="Proteomes" id="UP000520876">
    <property type="component" value="Unassembled WGS sequence"/>
</dbReference>